<protein>
    <recommendedName>
        <fullName evidence="4">Glycosyltransferase 2-like domain-containing protein</fullName>
    </recommendedName>
</protein>
<dbReference type="InterPro" id="IPR039528">
    <property type="entry name" value="DPM1-like"/>
</dbReference>
<dbReference type="GO" id="GO:0009247">
    <property type="term" value="P:glycolipid biosynthetic process"/>
    <property type="evidence" value="ECO:0007669"/>
    <property type="project" value="TreeGrafter"/>
</dbReference>
<dbReference type="AlphaFoldDB" id="A0A401ZQC0"/>
<name>A0A401ZQC0_9CHLR</name>
<dbReference type="GO" id="GO:0016020">
    <property type="term" value="C:membrane"/>
    <property type="evidence" value="ECO:0007669"/>
    <property type="project" value="GOC"/>
</dbReference>
<comment type="caution">
    <text evidence="5">The sequence shown here is derived from an EMBL/GenBank/DDBJ whole genome shotgun (WGS) entry which is preliminary data.</text>
</comment>
<dbReference type="SUPFAM" id="SSF53448">
    <property type="entry name" value="Nucleotide-diphospho-sugar transferases"/>
    <property type="match status" value="1"/>
</dbReference>
<dbReference type="PANTHER" id="PTHR43398">
    <property type="entry name" value="DOLICHOL-PHOSPHATE MANNOSYLTRANSFERASE SUBUNIT 1"/>
    <property type="match status" value="1"/>
</dbReference>
<dbReference type="EMBL" id="BIFQ01000002">
    <property type="protein sequence ID" value="GCE09098.1"/>
    <property type="molecule type" value="Genomic_DNA"/>
</dbReference>
<dbReference type="InterPro" id="IPR001173">
    <property type="entry name" value="Glyco_trans_2-like"/>
</dbReference>
<evidence type="ECO:0000313" key="5">
    <source>
        <dbReference type="EMBL" id="GCE09098.1"/>
    </source>
</evidence>
<comment type="similarity">
    <text evidence="1">Belongs to the glycosyltransferase 2 family.</text>
</comment>
<dbReference type="OrthoDB" id="9810303at2"/>
<evidence type="ECO:0000256" key="2">
    <source>
        <dbReference type="ARBA" id="ARBA00022676"/>
    </source>
</evidence>
<dbReference type="Gene3D" id="3.90.550.10">
    <property type="entry name" value="Spore Coat Polysaccharide Biosynthesis Protein SpsA, Chain A"/>
    <property type="match status" value="1"/>
</dbReference>
<proteinExistence type="inferred from homology"/>
<evidence type="ECO:0000256" key="1">
    <source>
        <dbReference type="ARBA" id="ARBA00006739"/>
    </source>
</evidence>
<dbReference type="InterPro" id="IPR029044">
    <property type="entry name" value="Nucleotide-diphossugar_trans"/>
</dbReference>
<reference evidence="6" key="1">
    <citation type="submission" date="2018-12" db="EMBL/GenBank/DDBJ databases">
        <title>Tengunoibacter tsumagoiensis gen. nov., sp. nov., Dictyobacter kobayashii sp. nov., D. alpinus sp. nov., and D. joshuensis sp. nov. and description of Dictyobacteraceae fam. nov. within the order Ktedonobacterales isolated from Tengu-no-mugimeshi.</title>
        <authorList>
            <person name="Wang C.M."/>
            <person name="Zheng Y."/>
            <person name="Sakai Y."/>
            <person name="Toyoda A."/>
            <person name="Minakuchi Y."/>
            <person name="Abe K."/>
            <person name="Yokota A."/>
            <person name="Yabe S."/>
        </authorList>
    </citation>
    <scope>NUCLEOTIDE SEQUENCE [LARGE SCALE GENOMIC DNA]</scope>
    <source>
        <strain evidence="6">S-27</strain>
    </source>
</reference>
<dbReference type="RefSeq" id="WP_126601541.1">
    <property type="nucleotide sequence ID" value="NZ_BIFQ01000002.1"/>
</dbReference>
<dbReference type="Pfam" id="PF00535">
    <property type="entry name" value="Glycos_transf_2"/>
    <property type="match status" value="1"/>
</dbReference>
<sequence>MKTLIIIPTYNEAENLPSLLHGIFAYVPETDVLVVDDHSPDGTGQLVEEMSKQDGRIHCMHRPGKLGLGTAYIAGFKYAISHRYDAAFEMDADFSHDPQHLPAFLSAIKDADLVIGSRYIPGGSTPNWSLLRRLISSSGNIFARAVLRLPVRDCTGGFRCYRREVLEAIGLDSVQSRGYAFQVEMTYRVLNKGFTVAETPIIFVDRRLGQSKMSRSIVLEAFTYVLRTRLISLLPGHASTRVRYVHRILPPSPLPPRIDAPRPQISMQAEREFQPEQIAANPRKTVPFAIPRRPTRHL</sequence>
<evidence type="ECO:0000259" key="4">
    <source>
        <dbReference type="Pfam" id="PF00535"/>
    </source>
</evidence>
<dbReference type="FunFam" id="3.90.550.10:FF:000122">
    <property type="entry name" value="Dolichol-phosphate mannosyltransferase subunit 1"/>
    <property type="match status" value="1"/>
</dbReference>
<organism evidence="5 6">
    <name type="scientific">Dictyobacter aurantiacus</name>
    <dbReference type="NCBI Taxonomy" id="1936993"/>
    <lineage>
        <taxon>Bacteria</taxon>
        <taxon>Bacillati</taxon>
        <taxon>Chloroflexota</taxon>
        <taxon>Ktedonobacteria</taxon>
        <taxon>Ktedonobacterales</taxon>
        <taxon>Dictyobacteraceae</taxon>
        <taxon>Dictyobacter</taxon>
    </lineage>
</organism>
<accession>A0A401ZQC0</accession>
<dbReference type="PANTHER" id="PTHR43398:SF1">
    <property type="entry name" value="DOLICHOL-PHOSPHATE MANNOSYLTRANSFERASE SUBUNIT 1"/>
    <property type="match status" value="1"/>
</dbReference>
<keyword evidence="3" id="KW-0808">Transferase</keyword>
<dbReference type="Proteomes" id="UP000287224">
    <property type="component" value="Unassembled WGS sequence"/>
</dbReference>
<feature type="domain" description="Glycosyltransferase 2-like" evidence="4">
    <location>
        <begin position="5"/>
        <end position="169"/>
    </location>
</feature>
<evidence type="ECO:0000256" key="3">
    <source>
        <dbReference type="ARBA" id="ARBA00022679"/>
    </source>
</evidence>
<keyword evidence="2" id="KW-0328">Glycosyltransferase</keyword>
<dbReference type="CDD" id="cd06442">
    <property type="entry name" value="DPM1_like"/>
    <property type="match status" value="1"/>
</dbReference>
<dbReference type="GO" id="GO:0004582">
    <property type="term" value="F:dolichyl-phosphate beta-D-mannosyltransferase activity"/>
    <property type="evidence" value="ECO:0007669"/>
    <property type="project" value="InterPro"/>
</dbReference>
<keyword evidence="6" id="KW-1185">Reference proteome</keyword>
<gene>
    <name evidence="5" type="ORF">KDAU_64270</name>
</gene>
<evidence type="ECO:0000313" key="6">
    <source>
        <dbReference type="Proteomes" id="UP000287224"/>
    </source>
</evidence>